<reference evidence="7 8" key="1">
    <citation type="submission" date="2018-04" db="EMBL/GenBank/DDBJ databases">
        <title>Thalassorhabdus spongiae gen. nov., sp. nov., isolated from a marine sponge in South-West Iceland.</title>
        <authorList>
            <person name="Knobloch S."/>
            <person name="Daussin A."/>
            <person name="Johannsson R."/>
            <person name="Marteinsson V.T."/>
        </authorList>
    </citation>
    <scope>NUCLEOTIDE SEQUENCE [LARGE SCALE GENOMIC DNA]</scope>
    <source>
        <strain evidence="7 8">Hp12</strain>
    </source>
</reference>
<dbReference type="PRINTS" id="PR00176">
    <property type="entry name" value="NANEUSMPORT"/>
</dbReference>
<feature type="transmembrane region" description="Helical" evidence="6">
    <location>
        <begin position="326"/>
        <end position="347"/>
    </location>
</feature>
<dbReference type="GO" id="GO:0016020">
    <property type="term" value="C:membrane"/>
    <property type="evidence" value="ECO:0007669"/>
    <property type="project" value="UniProtKB-SubCell"/>
</dbReference>
<keyword evidence="5 6" id="KW-0472">Membrane</keyword>
<dbReference type="EMBL" id="QDDL01000002">
    <property type="protein sequence ID" value="PVZ70589.1"/>
    <property type="molecule type" value="Genomic_DNA"/>
</dbReference>
<feature type="transmembrane region" description="Helical" evidence="6">
    <location>
        <begin position="190"/>
        <end position="208"/>
    </location>
</feature>
<dbReference type="InterPro" id="IPR047218">
    <property type="entry name" value="YocR/YhdH-like"/>
</dbReference>
<feature type="transmembrane region" description="Helical" evidence="6">
    <location>
        <begin position="21"/>
        <end position="43"/>
    </location>
</feature>
<evidence type="ECO:0000256" key="1">
    <source>
        <dbReference type="ARBA" id="ARBA00004141"/>
    </source>
</evidence>
<comment type="caution">
    <text evidence="7">The sequence shown here is derived from an EMBL/GenBank/DDBJ whole genome shotgun (WGS) entry which is preliminary data.</text>
</comment>
<keyword evidence="2" id="KW-0813">Transport</keyword>
<dbReference type="SUPFAM" id="SSF161070">
    <property type="entry name" value="SNF-like"/>
    <property type="match status" value="1"/>
</dbReference>
<dbReference type="Proteomes" id="UP000244906">
    <property type="component" value="Unassembled WGS sequence"/>
</dbReference>
<keyword evidence="4 6" id="KW-1133">Transmembrane helix</keyword>
<evidence type="ECO:0000256" key="5">
    <source>
        <dbReference type="ARBA" id="ARBA00023136"/>
    </source>
</evidence>
<feature type="transmembrane region" description="Helical" evidence="6">
    <location>
        <begin position="398"/>
        <end position="415"/>
    </location>
</feature>
<sequence>MHNAQSDIASPSSSNEERQGFSSRIGFILAAAGSAIGLGNIWGFPTQAAQNGGGAFLLIYLIMVFILAYPMLVAELTIGRLSQKNPIAALRNLSDNPTAKNFASLSGILGVCALSLILSFYAIVAGWLVSFMLEPIFSLLGMNAIADWLTGFSTSRNLVMMLVIMLLTIRVVQDGVSAGIERWSKRLMPALLILLVLLSVYILCQPGAMEGLELYLIPNFSQINADLMVSAMGQAFFSLSLGVTGMMVYGSYLAKKENLPATAAMVAGLDTFVAILAGLLIIPAMFVAQKNGVTIYAEDGSLLSSDTLVFTVLPAMFNTMGSVGPFIAIGFFTLLTIAAITSTISMLESPVNMACEQFNQPRKKMSWLTGGVITLISTIIVFNFGSLFGLVITITTVYAQPALAMVFGLLLMWVLRRDRLLKELQQGNPEIESSLFWKIWPWYVKFICPVMILVVFFN</sequence>
<dbReference type="Pfam" id="PF00209">
    <property type="entry name" value="SNF"/>
    <property type="match status" value="2"/>
</dbReference>
<dbReference type="AlphaFoldDB" id="A0A2V1H3J4"/>
<comment type="subcellular location">
    <subcellularLocation>
        <location evidence="1">Membrane</location>
        <topology evidence="1">Multi-pass membrane protein</topology>
    </subcellularLocation>
</comment>
<dbReference type="InterPro" id="IPR037272">
    <property type="entry name" value="SNS_sf"/>
</dbReference>
<name>A0A2V1H3J4_9GAMM</name>
<feature type="transmembrane region" description="Helical" evidence="6">
    <location>
        <begin position="261"/>
        <end position="286"/>
    </location>
</feature>
<evidence type="ECO:0000256" key="6">
    <source>
        <dbReference type="SAM" id="Phobius"/>
    </source>
</evidence>
<gene>
    <name evidence="7" type="ORF">DC094_08395</name>
</gene>
<feature type="transmembrane region" description="Helical" evidence="6">
    <location>
        <begin position="148"/>
        <end position="169"/>
    </location>
</feature>
<keyword evidence="3 6" id="KW-0812">Transmembrane</keyword>
<accession>A0A2V1H3J4</accession>
<dbReference type="PROSITE" id="PS50267">
    <property type="entry name" value="NA_NEUROTRAN_SYMP_3"/>
    <property type="match status" value="1"/>
</dbReference>
<evidence type="ECO:0000256" key="2">
    <source>
        <dbReference type="ARBA" id="ARBA00022448"/>
    </source>
</evidence>
<evidence type="ECO:0000313" key="7">
    <source>
        <dbReference type="EMBL" id="PVZ70589.1"/>
    </source>
</evidence>
<dbReference type="CDD" id="cd10336">
    <property type="entry name" value="SLC6sbd_Tyt1-Like"/>
    <property type="match status" value="1"/>
</dbReference>
<feature type="transmembrane region" description="Helical" evidence="6">
    <location>
        <begin position="435"/>
        <end position="457"/>
    </location>
</feature>
<dbReference type="PANTHER" id="PTHR42948:SF1">
    <property type="entry name" value="TRANSPORTER"/>
    <property type="match status" value="1"/>
</dbReference>
<keyword evidence="8" id="KW-1185">Reference proteome</keyword>
<feature type="transmembrane region" description="Helical" evidence="6">
    <location>
        <begin position="228"/>
        <end position="249"/>
    </location>
</feature>
<feature type="transmembrane region" description="Helical" evidence="6">
    <location>
        <begin position="367"/>
        <end position="392"/>
    </location>
</feature>
<protein>
    <submittedName>
        <fullName evidence="7">Sodium-dependent transporter</fullName>
    </submittedName>
</protein>
<dbReference type="RefSeq" id="WP_116686661.1">
    <property type="nucleotide sequence ID" value="NZ_CAWNYD010000002.1"/>
</dbReference>
<dbReference type="OrthoDB" id="9762833at2"/>
<evidence type="ECO:0000256" key="4">
    <source>
        <dbReference type="ARBA" id="ARBA00022989"/>
    </source>
</evidence>
<feature type="transmembrane region" description="Helical" evidence="6">
    <location>
        <begin position="102"/>
        <end position="128"/>
    </location>
</feature>
<dbReference type="PANTHER" id="PTHR42948">
    <property type="entry name" value="TRANSPORTER"/>
    <property type="match status" value="1"/>
</dbReference>
<proteinExistence type="predicted"/>
<evidence type="ECO:0000313" key="8">
    <source>
        <dbReference type="Proteomes" id="UP000244906"/>
    </source>
</evidence>
<feature type="transmembrane region" description="Helical" evidence="6">
    <location>
        <begin position="55"/>
        <end position="81"/>
    </location>
</feature>
<organism evidence="7 8">
    <name type="scientific">Pelagibaculum spongiae</name>
    <dbReference type="NCBI Taxonomy" id="2080658"/>
    <lineage>
        <taxon>Bacteria</taxon>
        <taxon>Pseudomonadati</taxon>
        <taxon>Pseudomonadota</taxon>
        <taxon>Gammaproteobacteria</taxon>
        <taxon>Oceanospirillales</taxon>
        <taxon>Pelagibaculum</taxon>
    </lineage>
</organism>
<evidence type="ECO:0000256" key="3">
    <source>
        <dbReference type="ARBA" id="ARBA00022692"/>
    </source>
</evidence>
<dbReference type="NCBIfam" id="NF037979">
    <property type="entry name" value="Na_transp"/>
    <property type="match status" value="1"/>
</dbReference>
<dbReference type="InterPro" id="IPR000175">
    <property type="entry name" value="Na/ntran_symport"/>
</dbReference>